<gene>
    <name evidence="2" type="ORF">TERG_11885</name>
</gene>
<evidence type="ECO:0000313" key="2">
    <source>
        <dbReference type="EMBL" id="KFL60948.1"/>
    </source>
</evidence>
<keyword evidence="3" id="KW-1185">Reference proteome</keyword>
<dbReference type="InParanoid" id="A0A080WRX2"/>
<reference evidence="3" key="1">
    <citation type="journal article" date="2012" name="MBio">
        <title>Comparative genome analysis of Trichophyton rubrum and related dermatophytes reveals candidate genes involved in infection.</title>
        <authorList>
            <person name="Martinez D.A."/>
            <person name="Oliver B.G."/>
            <person name="Graeser Y."/>
            <person name="Goldberg J.M."/>
            <person name="Li W."/>
            <person name="Martinez-Rossi N.M."/>
            <person name="Monod M."/>
            <person name="Shelest E."/>
            <person name="Barton R.C."/>
            <person name="Birch E."/>
            <person name="Brakhage A.A."/>
            <person name="Chen Z."/>
            <person name="Gurr S.J."/>
            <person name="Heiman D."/>
            <person name="Heitman J."/>
            <person name="Kosti I."/>
            <person name="Rossi A."/>
            <person name="Saif S."/>
            <person name="Samalova M."/>
            <person name="Saunders C.W."/>
            <person name="Shea T."/>
            <person name="Summerbell R.C."/>
            <person name="Xu J."/>
            <person name="Young S."/>
            <person name="Zeng Q."/>
            <person name="Birren B.W."/>
            <person name="Cuomo C.A."/>
            <person name="White T.C."/>
        </authorList>
    </citation>
    <scope>NUCLEOTIDE SEQUENCE [LARGE SCALE GENOMIC DNA]</scope>
    <source>
        <strain evidence="3">ATCC MYA-4607 / CBS 118892</strain>
    </source>
</reference>
<name>A0A080WRX2_TRIRC</name>
<dbReference type="OMA" id="KKGAIWH"/>
<dbReference type="EMBL" id="GG700649">
    <property type="protein sequence ID" value="KFL60948.1"/>
    <property type="molecule type" value="Genomic_DNA"/>
</dbReference>
<dbReference type="VEuPathDB" id="FungiDB:TERG_11885"/>
<evidence type="ECO:0000313" key="3">
    <source>
        <dbReference type="Proteomes" id="UP000008864"/>
    </source>
</evidence>
<dbReference type="GeneID" id="71777233"/>
<dbReference type="AlphaFoldDB" id="A0A080WRX2"/>
<dbReference type="HOGENOM" id="CLU_2120521_0_0_1"/>
<dbReference type="RefSeq" id="XP_047605725.1">
    <property type="nucleotide sequence ID" value="XM_047750928.1"/>
</dbReference>
<organism evidence="2 3">
    <name type="scientific">Trichophyton rubrum (strain ATCC MYA-4607 / CBS 118892)</name>
    <name type="common">Athlete's foot fungus</name>
    <dbReference type="NCBI Taxonomy" id="559305"/>
    <lineage>
        <taxon>Eukaryota</taxon>
        <taxon>Fungi</taxon>
        <taxon>Dikarya</taxon>
        <taxon>Ascomycota</taxon>
        <taxon>Pezizomycotina</taxon>
        <taxon>Eurotiomycetes</taxon>
        <taxon>Eurotiomycetidae</taxon>
        <taxon>Onygenales</taxon>
        <taxon>Arthrodermataceae</taxon>
        <taxon>Trichophyton</taxon>
    </lineage>
</organism>
<protein>
    <submittedName>
        <fullName evidence="2">Uncharacterized protein</fullName>
    </submittedName>
</protein>
<dbReference type="Proteomes" id="UP000008864">
    <property type="component" value="Unassembled WGS sequence"/>
</dbReference>
<accession>A0A080WRX2</accession>
<proteinExistence type="predicted"/>
<evidence type="ECO:0000256" key="1">
    <source>
        <dbReference type="SAM" id="MobiDB-lite"/>
    </source>
</evidence>
<sequence>MPRGGKVRMLSSKRRVKSNPPRHEPATEGPNTSSTSIEHAIARSKAEQLVTEPDSQTKNHKGKRGCSPSKCTRLQGTIKKGAIWHLSRFRRVAQSARDINRLFPSALIEPMLRSTIVGYLDQGW</sequence>
<feature type="region of interest" description="Disordered" evidence="1">
    <location>
        <begin position="1"/>
        <end position="72"/>
    </location>
</feature>